<organism evidence="3 4">
    <name type="scientific">Thiobacillus denitrificans</name>
    <dbReference type="NCBI Taxonomy" id="36861"/>
    <lineage>
        <taxon>Bacteria</taxon>
        <taxon>Pseudomonadati</taxon>
        <taxon>Pseudomonadota</taxon>
        <taxon>Betaproteobacteria</taxon>
        <taxon>Nitrosomonadales</taxon>
        <taxon>Thiobacillaceae</taxon>
        <taxon>Thiobacillus</taxon>
    </lineage>
</organism>
<keyword evidence="4" id="KW-1185">Reference proteome</keyword>
<protein>
    <submittedName>
        <fullName evidence="3">CBS domain-containing protein</fullName>
    </submittedName>
</protein>
<evidence type="ECO:0000259" key="2">
    <source>
        <dbReference type="Pfam" id="PF04982"/>
    </source>
</evidence>
<keyword evidence="1" id="KW-1133">Transmembrane helix</keyword>
<feature type="transmembrane region" description="Helical" evidence="1">
    <location>
        <begin position="21"/>
        <end position="38"/>
    </location>
</feature>
<dbReference type="EMBL" id="LDUG01000018">
    <property type="protein sequence ID" value="KVW97068.1"/>
    <property type="molecule type" value="Genomic_DNA"/>
</dbReference>
<dbReference type="PANTHER" id="PTHR33741">
    <property type="entry name" value="TRANSMEMBRANE PROTEIN DDB_G0269096-RELATED"/>
    <property type="match status" value="1"/>
</dbReference>
<dbReference type="PATRIC" id="fig|36861.3.peg.799"/>
<evidence type="ECO:0000256" key="1">
    <source>
        <dbReference type="SAM" id="Phobius"/>
    </source>
</evidence>
<dbReference type="PANTHER" id="PTHR33741:SF5">
    <property type="entry name" value="TRANSMEMBRANE PROTEIN DDB_G0269096-RELATED"/>
    <property type="match status" value="1"/>
</dbReference>
<feature type="transmembrane region" description="Helical" evidence="1">
    <location>
        <begin position="77"/>
        <end position="95"/>
    </location>
</feature>
<feature type="transmembrane region" description="Helical" evidence="1">
    <location>
        <begin position="101"/>
        <end position="120"/>
    </location>
</feature>
<dbReference type="InterPro" id="IPR058581">
    <property type="entry name" value="TM_HPP"/>
</dbReference>
<feature type="transmembrane region" description="Helical" evidence="1">
    <location>
        <begin position="44"/>
        <end position="65"/>
    </location>
</feature>
<feature type="domain" description="HPP transmembrane region" evidence="2">
    <location>
        <begin position="17"/>
        <end position="174"/>
    </location>
</feature>
<gene>
    <name evidence="3" type="ORF">ABW22_06625</name>
</gene>
<proteinExistence type="predicted"/>
<sequence length="245" mass="26147">MLRGAHTIMVRRLAYSVSEREHWISAAGGLLGILAVLWTSHFWLGGHGGVLAIASMGASAVLLFAAPHGALSQPWPVLGGHLVSALIGVSCARWLGGEPMLAASLAVALSIAAMYGLRCLHPPGGATALYAVLGGETVHALGYGYLFSPVLLNVVVLVTVAVVFNFPFAWRRYPQSWHHRSQPVAMTAEKSMIPHSSLVYALSQIDTFVDISEDDLQRIYALAVGQHHEVAAVSVQTQQPAESLR</sequence>
<comment type="caution">
    <text evidence="3">The sequence shown here is derived from an EMBL/GenBank/DDBJ whole genome shotgun (WGS) entry which is preliminary data.</text>
</comment>
<dbReference type="AlphaFoldDB" id="A0A119CWS5"/>
<feature type="transmembrane region" description="Helical" evidence="1">
    <location>
        <begin position="151"/>
        <end position="170"/>
    </location>
</feature>
<evidence type="ECO:0000313" key="4">
    <source>
        <dbReference type="Proteomes" id="UP000064243"/>
    </source>
</evidence>
<keyword evidence="1" id="KW-0812">Transmembrane</keyword>
<keyword evidence="1" id="KW-0472">Membrane</keyword>
<dbReference type="Pfam" id="PF04982">
    <property type="entry name" value="TM_HPP"/>
    <property type="match status" value="1"/>
</dbReference>
<accession>A0A119CWS5</accession>
<reference evidence="3 4" key="1">
    <citation type="journal article" date="2015" name="Appl. Environ. Microbiol.">
        <title>Aerobic and Anaerobic Thiosulfate Oxidation by a Cold-Adapted, Subglacial Chemoautotroph.</title>
        <authorList>
            <person name="Harrold Z.R."/>
            <person name="Skidmore M.L."/>
            <person name="Hamilton T.L."/>
            <person name="Desch L."/>
            <person name="Amada K."/>
            <person name="van Gelder W."/>
            <person name="Glover K."/>
            <person name="Roden E.E."/>
            <person name="Boyd E.S."/>
        </authorList>
    </citation>
    <scope>NUCLEOTIDE SEQUENCE [LARGE SCALE GENOMIC DNA]</scope>
    <source>
        <strain evidence="3 4">RG</strain>
    </source>
</reference>
<dbReference type="Proteomes" id="UP000064243">
    <property type="component" value="Unassembled WGS sequence"/>
</dbReference>
<evidence type="ECO:0000313" key="3">
    <source>
        <dbReference type="EMBL" id="KVW97068.1"/>
    </source>
</evidence>
<dbReference type="InterPro" id="IPR007065">
    <property type="entry name" value="HPP"/>
</dbReference>
<name>A0A119CWS5_THIDE</name>